<dbReference type="Proteomes" id="UP000830116">
    <property type="component" value="Chromosome"/>
</dbReference>
<feature type="transmembrane region" description="Helical" evidence="1">
    <location>
        <begin position="12"/>
        <end position="29"/>
    </location>
</feature>
<keyword evidence="3" id="KW-1185">Reference proteome</keyword>
<name>A0ABY4C7H5_9BACT</name>
<dbReference type="EMBL" id="CP093442">
    <property type="protein sequence ID" value="UOF00419.1"/>
    <property type="molecule type" value="Genomic_DNA"/>
</dbReference>
<feature type="transmembrane region" description="Helical" evidence="1">
    <location>
        <begin position="35"/>
        <end position="54"/>
    </location>
</feature>
<evidence type="ECO:0000256" key="1">
    <source>
        <dbReference type="SAM" id="Phobius"/>
    </source>
</evidence>
<keyword evidence="1" id="KW-1133">Transmembrane helix</keyword>
<proteinExistence type="predicted"/>
<keyword evidence="1" id="KW-0472">Membrane</keyword>
<feature type="transmembrane region" description="Helical" evidence="1">
    <location>
        <begin position="94"/>
        <end position="122"/>
    </location>
</feature>
<dbReference type="RefSeq" id="WP_243536341.1">
    <property type="nucleotide sequence ID" value="NZ_CP093442.1"/>
</dbReference>
<gene>
    <name evidence="2" type="ORF">MNR06_11995</name>
</gene>
<evidence type="ECO:0000313" key="2">
    <source>
        <dbReference type="EMBL" id="UOF00419.1"/>
    </source>
</evidence>
<feature type="transmembrane region" description="Helical" evidence="1">
    <location>
        <begin position="61"/>
        <end position="82"/>
    </location>
</feature>
<protein>
    <submittedName>
        <fullName evidence="2">Uncharacterized protein</fullName>
    </submittedName>
</protein>
<reference evidence="2" key="1">
    <citation type="submission" date="2022-03" db="EMBL/GenBank/DDBJ databases">
        <title>Genome Identification and Characterization of new species Bdellovibrio reynosense LBG001 sp. nov. from a Mexico soil sample.</title>
        <authorList>
            <person name="Camilli A."/>
            <person name="Ajao Y."/>
            <person name="Guo X."/>
        </authorList>
    </citation>
    <scope>NUCLEOTIDE SEQUENCE</scope>
    <source>
        <strain evidence="2">LBG001</strain>
    </source>
</reference>
<sequence length="137" mass="15435">MKSLNKLKLIRSLLTATAGALIYLSIFGLADNNFIKWWFIPSTLAGTISWAYLTALSKKPWWVYIVANIATVWIVFVALMVTPLSNAPKHYTDISAIIVLGGLGTLVFFRQILIIMPIYVLVDWYLTRNNQNSDGKI</sequence>
<accession>A0ABY4C7H5</accession>
<organism evidence="2 3">
    <name type="scientific">Bdellovibrio reynosensis</name>
    <dbReference type="NCBI Taxonomy" id="2835041"/>
    <lineage>
        <taxon>Bacteria</taxon>
        <taxon>Pseudomonadati</taxon>
        <taxon>Bdellovibrionota</taxon>
        <taxon>Bdellovibrionia</taxon>
        <taxon>Bdellovibrionales</taxon>
        <taxon>Pseudobdellovibrionaceae</taxon>
        <taxon>Bdellovibrio</taxon>
    </lineage>
</organism>
<evidence type="ECO:0000313" key="3">
    <source>
        <dbReference type="Proteomes" id="UP000830116"/>
    </source>
</evidence>
<keyword evidence="1" id="KW-0812">Transmembrane</keyword>